<name>V5UUE9_LENED</name>
<feature type="domain" description="Protein kinase" evidence="2">
    <location>
        <begin position="90"/>
        <end position="378"/>
    </location>
</feature>
<evidence type="ECO:0000259" key="2">
    <source>
        <dbReference type="PROSITE" id="PS50011"/>
    </source>
</evidence>
<dbReference type="EMBL" id="KF668033">
    <property type="protein sequence ID" value="AHB81537.1"/>
    <property type="molecule type" value="mRNA"/>
</dbReference>
<dbReference type="PROSITE" id="PS50011">
    <property type="entry name" value="PROTEIN_KINASE_DOM"/>
    <property type="match status" value="1"/>
</dbReference>
<organism evidence="3">
    <name type="scientific">Lentinula edodes</name>
    <name type="common">Shiitake mushroom</name>
    <name type="synonym">Lentinus edodes</name>
    <dbReference type="NCBI Taxonomy" id="5353"/>
    <lineage>
        <taxon>Eukaryota</taxon>
        <taxon>Fungi</taxon>
        <taxon>Dikarya</taxon>
        <taxon>Basidiomycota</taxon>
        <taxon>Agaricomycotina</taxon>
        <taxon>Agaricomycetes</taxon>
        <taxon>Agaricomycetidae</taxon>
        <taxon>Agaricales</taxon>
        <taxon>Marasmiineae</taxon>
        <taxon>Omphalotaceae</taxon>
        <taxon>Lentinula</taxon>
    </lineage>
</organism>
<evidence type="ECO:0000256" key="1">
    <source>
        <dbReference type="SAM" id="MobiDB-lite"/>
    </source>
</evidence>
<evidence type="ECO:0000313" key="3">
    <source>
        <dbReference type="EMBL" id="AHB81537.1"/>
    </source>
</evidence>
<dbReference type="InterPro" id="IPR051681">
    <property type="entry name" value="Ser/Thr_Kinases-Pseudokinases"/>
</dbReference>
<feature type="region of interest" description="Disordered" evidence="1">
    <location>
        <begin position="712"/>
        <end position="739"/>
    </location>
</feature>
<dbReference type="AlphaFoldDB" id="V5UUE9"/>
<dbReference type="GO" id="GO:0005524">
    <property type="term" value="F:ATP binding"/>
    <property type="evidence" value="ECO:0007669"/>
    <property type="project" value="InterPro"/>
</dbReference>
<accession>V5UUE9</accession>
<dbReference type="SMART" id="SM00220">
    <property type="entry name" value="S_TKc"/>
    <property type="match status" value="1"/>
</dbReference>
<reference evidence="3" key="1">
    <citation type="submission" date="2013-09" db="EMBL/GenBank/DDBJ databases">
        <authorList>
            <person name="Huang M."/>
            <person name="Du Z.J."/>
            <person name="Zhong M.T."/>
            <person name="Lun Y.Z."/>
            <person name="Zhang W."/>
            <person name="Liu B."/>
            <person name="Li X.Y."/>
            <person name="Wang X.L."/>
            <person name="Cao J."/>
            <person name="Ning A.H."/>
        </authorList>
    </citation>
    <scope>NUCLEOTIDE SEQUENCE</scope>
    <source>
        <strain evidence="3">C91-3</strain>
    </source>
</reference>
<feature type="compositionally biased region" description="Polar residues" evidence="1">
    <location>
        <begin position="449"/>
        <end position="458"/>
    </location>
</feature>
<proteinExistence type="evidence at transcript level"/>
<dbReference type="Pfam" id="PF00069">
    <property type="entry name" value="Pkinase"/>
    <property type="match status" value="1"/>
</dbReference>
<feature type="compositionally biased region" description="Polar residues" evidence="1">
    <location>
        <begin position="537"/>
        <end position="547"/>
    </location>
</feature>
<feature type="compositionally biased region" description="Low complexity" evidence="1">
    <location>
        <begin position="676"/>
        <end position="692"/>
    </location>
</feature>
<feature type="region of interest" description="Disordered" evidence="1">
    <location>
        <begin position="418"/>
        <end position="468"/>
    </location>
</feature>
<dbReference type="InterPro" id="IPR008271">
    <property type="entry name" value="Ser/Thr_kinase_AS"/>
</dbReference>
<feature type="region of interest" description="Disordered" evidence="1">
    <location>
        <begin position="676"/>
        <end position="699"/>
    </location>
</feature>
<dbReference type="GO" id="GO:0004674">
    <property type="term" value="F:protein serine/threonine kinase activity"/>
    <property type="evidence" value="ECO:0007669"/>
    <property type="project" value="TreeGrafter"/>
</dbReference>
<protein>
    <submittedName>
        <fullName evidence="3">Latcripin-2</fullName>
    </submittedName>
</protein>
<dbReference type="Gene3D" id="1.10.510.10">
    <property type="entry name" value="Transferase(Phosphotransferase) domain 1"/>
    <property type="match status" value="1"/>
</dbReference>
<feature type="compositionally biased region" description="Basic residues" evidence="1">
    <location>
        <begin position="432"/>
        <end position="445"/>
    </location>
</feature>
<dbReference type="InterPro" id="IPR000719">
    <property type="entry name" value="Prot_kinase_dom"/>
</dbReference>
<dbReference type="PROSITE" id="PS00108">
    <property type="entry name" value="PROTEIN_KINASE_ST"/>
    <property type="match status" value="1"/>
</dbReference>
<feature type="region of interest" description="Disordered" evidence="1">
    <location>
        <begin position="510"/>
        <end position="592"/>
    </location>
</feature>
<sequence length="774" mass="85924">MPLPKSTSPYLLTKTEIFSMVAADDFHEKHLSVSNLDEASWVMEILQSELDRAYSTKSTQYRWRCLDLMRYLNRSYGVLPPSMYLKDLVCESTTAVNGGGFADIWIGRWENQCVCVKVLRFFQRGSDRDKLRKDLSKEVLLWRQLKHPNILPFLGVNADLFSPSFCIISPWMSNGDVMSYSRRLSLDIRTRLEHTIQIAEGIAYLHGLDPPVVHGDIKGANILISDDCRCCLADFGLSVLDTQSINATHTATVQGSLRWLAPEFINPTPTPQDNQGKLTSRDIYAFGCTVFELLTGQPPFYHHNLDIKVAIDVLNGVRPVLSTDVVPNETIYKAICRMLDTCWSEQIMERPDAEGLLQSLRRMQDDLQVPKIDWHPPIHHENKATLTHDIFQSCVSPGLPSKIDPVSQLPNFVESASAPITDSTLEDSAKKPQPRKPHTIGHLKRKSEATSSSTSTDIEGSRPAKFSRIFSHSRHRSMDSYSDNHGPASDFLQSLVSSFEDNVNDGAKGLTPVVLGATSDHSSSDDDEWDEVAGPDQPQSLGSSVEDNVNDGAEGLTPVVLGATSGHSLSDEEWDEVAGPDQPQSLGSLVEDNVDDGAEGLTPVVLGPASGYFSLNEGEWGEVAGPVDAGHIGESFDPTEYLTEILQPDADHGLSLLFPTGEYQFHNWSEFQTSLLPPTPNSSSISQSSPSSIKPGAEDSFVSIVKERKSWRTNHRRGEGSPRNYGEMDRERVREETSRGIHPTGTELLWDDPILHHAWSAYRLRLADTRPMLH</sequence>
<dbReference type="SMR" id="V5UUE9"/>
<dbReference type="InterPro" id="IPR011009">
    <property type="entry name" value="Kinase-like_dom_sf"/>
</dbReference>
<dbReference type="SUPFAM" id="SSF56112">
    <property type="entry name" value="Protein kinase-like (PK-like)"/>
    <property type="match status" value="1"/>
</dbReference>
<dbReference type="PANTHER" id="PTHR44329">
    <property type="entry name" value="SERINE/THREONINE-PROTEIN KINASE TNNI3K-RELATED"/>
    <property type="match status" value="1"/>
</dbReference>